<gene>
    <name evidence="11" type="ORF">VFPFJ_11347</name>
</gene>
<protein>
    <recommendedName>
        <fullName evidence="3">Pyruvate decarboxylase</fullName>
    </recommendedName>
</protein>
<dbReference type="PANTHER" id="PTHR43452:SF1">
    <property type="entry name" value="PYRUVATE DECARBOXYLASE C186.09-RELATED"/>
    <property type="match status" value="1"/>
</dbReference>
<keyword evidence="6" id="KW-0460">Magnesium</keyword>
<comment type="cofactor">
    <cofactor evidence="1">
        <name>thiamine diphosphate</name>
        <dbReference type="ChEBI" id="CHEBI:58937"/>
    </cofactor>
</comment>
<comment type="similarity">
    <text evidence="2">Belongs to the TPP enzyme family.</text>
</comment>
<evidence type="ECO:0000256" key="1">
    <source>
        <dbReference type="ARBA" id="ARBA00001964"/>
    </source>
</evidence>
<dbReference type="InterPro" id="IPR047214">
    <property type="entry name" value="TPP_PDC_IPDC"/>
</dbReference>
<dbReference type="AlphaFoldDB" id="A0A179FEK5"/>
<dbReference type="InterPro" id="IPR000399">
    <property type="entry name" value="TPP-bd_CS"/>
</dbReference>
<evidence type="ECO:0000256" key="2">
    <source>
        <dbReference type="ARBA" id="ARBA00007812"/>
    </source>
</evidence>
<keyword evidence="4" id="KW-0479">Metal-binding</keyword>
<dbReference type="GO" id="GO:0030976">
    <property type="term" value="F:thiamine pyrophosphate binding"/>
    <property type="evidence" value="ECO:0007669"/>
    <property type="project" value="InterPro"/>
</dbReference>
<feature type="domain" description="Thiamine pyrophosphate enzyme N-terminal TPP-binding" evidence="10">
    <location>
        <begin position="5"/>
        <end position="115"/>
    </location>
</feature>
<evidence type="ECO:0000256" key="8">
    <source>
        <dbReference type="ARBA" id="ARBA00023239"/>
    </source>
</evidence>
<dbReference type="Gene3D" id="3.40.50.970">
    <property type="match status" value="2"/>
</dbReference>
<dbReference type="GO" id="GO:0004737">
    <property type="term" value="F:pyruvate decarboxylase activity"/>
    <property type="evidence" value="ECO:0007669"/>
    <property type="project" value="TreeGrafter"/>
</dbReference>
<dbReference type="Pfam" id="PF02775">
    <property type="entry name" value="TPP_enzyme_C"/>
    <property type="match status" value="1"/>
</dbReference>
<dbReference type="GO" id="GO:0000287">
    <property type="term" value="F:magnesium ion binding"/>
    <property type="evidence" value="ECO:0007669"/>
    <property type="project" value="InterPro"/>
</dbReference>
<dbReference type="InterPro" id="IPR012001">
    <property type="entry name" value="Thiamin_PyroP_enz_TPP-bd_dom"/>
</dbReference>
<evidence type="ECO:0000256" key="3">
    <source>
        <dbReference type="ARBA" id="ARBA00014422"/>
    </source>
</evidence>
<dbReference type="InterPro" id="IPR029061">
    <property type="entry name" value="THDP-binding"/>
</dbReference>
<dbReference type="GO" id="GO:0000949">
    <property type="term" value="P:aromatic amino acid family catabolic process to alcohol via Ehrlich pathway"/>
    <property type="evidence" value="ECO:0007669"/>
    <property type="project" value="TreeGrafter"/>
</dbReference>
<dbReference type="EMBL" id="LSBI01000029">
    <property type="protein sequence ID" value="OAQ63817.1"/>
    <property type="molecule type" value="Genomic_DNA"/>
</dbReference>
<name>A0A179FEK5_PURLI</name>
<evidence type="ECO:0000313" key="11">
    <source>
        <dbReference type="EMBL" id="OAQ63817.1"/>
    </source>
</evidence>
<reference evidence="11 12" key="1">
    <citation type="submission" date="2016-02" db="EMBL/GenBank/DDBJ databases">
        <title>Biosynthesis of antibiotic leucinostatins and their inhibition on Phytophthora in bio-control Purpureocillium lilacinum.</title>
        <authorList>
            <person name="Wang G."/>
            <person name="Liu Z."/>
            <person name="Lin R."/>
            <person name="Li E."/>
            <person name="Mao Z."/>
            <person name="Ling J."/>
            <person name="Yin W."/>
            <person name="Xie B."/>
        </authorList>
    </citation>
    <scope>NUCLEOTIDE SEQUENCE [LARGE SCALE GENOMIC DNA]</scope>
    <source>
        <strain evidence="11">PLFJ-1</strain>
    </source>
</reference>
<keyword evidence="7" id="KW-0786">Thiamine pyrophosphate</keyword>
<evidence type="ECO:0000259" key="10">
    <source>
        <dbReference type="Pfam" id="PF02776"/>
    </source>
</evidence>
<evidence type="ECO:0000256" key="5">
    <source>
        <dbReference type="ARBA" id="ARBA00022793"/>
    </source>
</evidence>
<dbReference type="InterPro" id="IPR011766">
    <property type="entry name" value="TPP_enzyme_TPP-bd"/>
</dbReference>
<evidence type="ECO:0000256" key="4">
    <source>
        <dbReference type="ARBA" id="ARBA00022723"/>
    </source>
</evidence>
<dbReference type="FunFam" id="3.40.50.970:FF:000019">
    <property type="entry name" value="Pyruvate decarboxylase isozyme"/>
    <property type="match status" value="1"/>
</dbReference>
<dbReference type="CDD" id="cd02005">
    <property type="entry name" value="TPP_PDC_IPDC"/>
    <property type="match status" value="1"/>
</dbReference>
<proteinExistence type="inferred from homology"/>
<dbReference type="PROSITE" id="PS00187">
    <property type="entry name" value="TPP_ENZYMES"/>
    <property type="match status" value="1"/>
</dbReference>
<dbReference type="STRING" id="33203.A0A179FEK5"/>
<dbReference type="InterPro" id="IPR012110">
    <property type="entry name" value="PDC/IPDC-like"/>
</dbReference>
<evidence type="ECO:0000259" key="9">
    <source>
        <dbReference type="Pfam" id="PF02775"/>
    </source>
</evidence>
<keyword evidence="8" id="KW-0456">Lyase</keyword>
<evidence type="ECO:0000256" key="6">
    <source>
        <dbReference type="ARBA" id="ARBA00022842"/>
    </source>
</evidence>
<dbReference type="Proteomes" id="UP000078340">
    <property type="component" value="Unassembled WGS sequence"/>
</dbReference>
<keyword evidence="11" id="KW-0670">Pyruvate</keyword>
<feature type="domain" description="Thiamine pyrophosphate enzyme TPP-binding" evidence="9">
    <location>
        <begin position="211"/>
        <end position="338"/>
    </location>
</feature>
<comment type="caution">
    <text evidence="11">The sequence shown here is derived from an EMBL/GenBank/DDBJ whole genome shotgun (WGS) entry which is preliminary data.</text>
</comment>
<keyword evidence="5" id="KW-0210">Decarboxylase</keyword>
<dbReference type="Pfam" id="PF02776">
    <property type="entry name" value="TPP_enzyme_N"/>
    <property type="match status" value="1"/>
</dbReference>
<dbReference type="GO" id="GO:0005829">
    <property type="term" value="C:cytosol"/>
    <property type="evidence" value="ECO:0007669"/>
    <property type="project" value="TreeGrafter"/>
</dbReference>
<dbReference type="PANTHER" id="PTHR43452">
    <property type="entry name" value="PYRUVATE DECARBOXYLASE"/>
    <property type="match status" value="1"/>
</dbReference>
<dbReference type="InterPro" id="IPR047213">
    <property type="entry name" value="TPP_PYR_PDC_IPDC-like"/>
</dbReference>
<sequence>MAIFTVGDYLAQRFAQIGIRHHFIVPGDYNLTLLDKLEAHPELTGVGCTNELNCSLAAEGYARGRGIAACVVTYSVGAFSAFNGIGGAYAEDLPVILVSGAPNTNDADQHLLHHTLGKHDFTYQLEMARRITCCAVSIRRAPCAPELIDRAIQTALQERKPAYIEIATNVSEAARQTQSLLTPDTAVFVETGDSWFNGIQLRLPRGTDFEIEMQWGHIGWTIPAAFGYALTKPAKKTIVIVGDGAFQMTAQEVSQMVRHRLPIIILLMNNKGYTIEVEIHDGLYNRIQNWDYALLVQAFNSTESGGRALGLQARTVGEFSEAIERAMAHADGPSLIECNILQDDCSRELITWGHFVAMANAREQIKD</sequence>
<organism evidence="11 12">
    <name type="scientific">Purpureocillium lilacinum</name>
    <name type="common">Paecilomyces lilacinus</name>
    <dbReference type="NCBI Taxonomy" id="33203"/>
    <lineage>
        <taxon>Eukaryota</taxon>
        <taxon>Fungi</taxon>
        <taxon>Dikarya</taxon>
        <taxon>Ascomycota</taxon>
        <taxon>Pezizomycotina</taxon>
        <taxon>Sordariomycetes</taxon>
        <taxon>Hypocreomycetidae</taxon>
        <taxon>Hypocreales</taxon>
        <taxon>Ophiocordycipitaceae</taxon>
        <taxon>Purpureocillium</taxon>
    </lineage>
</organism>
<dbReference type="SUPFAM" id="SSF52518">
    <property type="entry name" value="Thiamin diphosphate-binding fold (THDP-binding)"/>
    <property type="match status" value="2"/>
</dbReference>
<accession>A0A179FEK5</accession>
<evidence type="ECO:0000256" key="7">
    <source>
        <dbReference type="ARBA" id="ARBA00023052"/>
    </source>
</evidence>
<dbReference type="OMA" id="SESHEQY"/>
<evidence type="ECO:0000313" key="12">
    <source>
        <dbReference type="Proteomes" id="UP000078340"/>
    </source>
</evidence>
<dbReference type="CDD" id="cd07038">
    <property type="entry name" value="TPP_PYR_PDC_IPDC_like"/>
    <property type="match status" value="1"/>
</dbReference>